<dbReference type="Gene3D" id="3.40.50.720">
    <property type="entry name" value="NAD(P)-binding Rossmann-like Domain"/>
    <property type="match status" value="1"/>
</dbReference>
<keyword evidence="2" id="KW-0560">Oxidoreductase</keyword>
<comment type="caution">
    <text evidence="3">The sequence shown here is derived from an EMBL/GenBank/DDBJ whole genome shotgun (WGS) entry which is preliminary data.</text>
</comment>
<dbReference type="Proteomes" id="UP000230859">
    <property type="component" value="Unassembled WGS sequence"/>
</dbReference>
<evidence type="ECO:0000313" key="3">
    <source>
        <dbReference type="EMBL" id="PIQ85384.1"/>
    </source>
</evidence>
<name>A0A2H0LNY4_9BACT</name>
<dbReference type="SUPFAM" id="SSF51735">
    <property type="entry name" value="NAD(P)-binding Rossmann-fold domains"/>
    <property type="match status" value="1"/>
</dbReference>
<gene>
    <name evidence="3" type="ORF">COV74_09295</name>
</gene>
<dbReference type="PANTHER" id="PTHR42760:SF133">
    <property type="entry name" value="3-OXOACYL-[ACYL-CARRIER-PROTEIN] REDUCTASE"/>
    <property type="match status" value="1"/>
</dbReference>
<dbReference type="AlphaFoldDB" id="A0A2H0LNY4"/>
<evidence type="ECO:0000313" key="4">
    <source>
        <dbReference type="Proteomes" id="UP000230859"/>
    </source>
</evidence>
<evidence type="ECO:0008006" key="5">
    <source>
        <dbReference type="Google" id="ProtNLM"/>
    </source>
</evidence>
<dbReference type="InterPro" id="IPR036291">
    <property type="entry name" value="NAD(P)-bd_dom_sf"/>
</dbReference>
<dbReference type="InterPro" id="IPR002347">
    <property type="entry name" value="SDR_fam"/>
</dbReference>
<dbReference type="Pfam" id="PF13561">
    <property type="entry name" value="adh_short_C2"/>
    <property type="match status" value="1"/>
</dbReference>
<dbReference type="GO" id="GO:0016616">
    <property type="term" value="F:oxidoreductase activity, acting on the CH-OH group of donors, NAD or NADP as acceptor"/>
    <property type="evidence" value="ECO:0007669"/>
    <property type="project" value="TreeGrafter"/>
</dbReference>
<evidence type="ECO:0000256" key="1">
    <source>
        <dbReference type="ARBA" id="ARBA00006484"/>
    </source>
</evidence>
<reference evidence="3 4" key="1">
    <citation type="submission" date="2017-09" db="EMBL/GenBank/DDBJ databases">
        <title>Depth-based differentiation of microbial function through sediment-hosted aquifers and enrichment of novel symbionts in the deep terrestrial subsurface.</title>
        <authorList>
            <person name="Probst A.J."/>
            <person name="Ladd B."/>
            <person name="Jarett J.K."/>
            <person name="Geller-Mcgrath D.E."/>
            <person name="Sieber C.M."/>
            <person name="Emerson J.B."/>
            <person name="Anantharaman K."/>
            <person name="Thomas B.C."/>
            <person name="Malmstrom R."/>
            <person name="Stieglmeier M."/>
            <person name="Klingl A."/>
            <person name="Woyke T."/>
            <person name="Ryan C.M."/>
            <person name="Banfield J.F."/>
        </authorList>
    </citation>
    <scope>NUCLEOTIDE SEQUENCE [LARGE SCALE GENOMIC DNA]</scope>
    <source>
        <strain evidence="3">CG11_big_fil_rev_8_21_14_0_20_45_26</strain>
    </source>
</reference>
<dbReference type="PANTHER" id="PTHR42760">
    <property type="entry name" value="SHORT-CHAIN DEHYDROGENASES/REDUCTASES FAMILY MEMBER"/>
    <property type="match status" value="1"/>
</dbReference>
<proteinExistence type="inferred from homology"/>
<accession>A0A2H0LNY4</accession>
<dbReference type="EMBL" id="PCVY01000068">
    <property type="protein sequence ID" value="PIQ85384.1"/>
    <property type="molecule type" value="Genomic_DNA"/>
</dbReference>
<comment type="similarity">
    <text evidence="1">Belongs to the short-chain dehydrogenases/reductases (SDR) family.</text>
</comment>
<dbReference type="PRINTS" id="PR00080">
    <property type="entry name" value="SDRFAMILY"/>
</dbReference>
<dbReference type="PRINTS" id="PR00081">
    <property type="entry name" value="GDHRDH"/>
</dbReference>
<protein>
    <recommendedName>
        <fullName evidence="5">Short-chain dehydrogenase</fullName>
    </recommendedName>
</protein>
<evidence type="ECO:0000256" key="2">
    <source>
        <dbReference type="ARBA" id="ARBA00023002"/>
    </source>
</evidence>
<organism evidence="3 4">
    <name type="scientific">Candidatus Abzuiibacterium crystallinum</name>
    <dbReference type="NCBI Taxonomy" id="1974748"/>
    <lineage>
        <taxon>Bacteria</taxon>
        <taxon>Pseudomonadati</taxon>
        <taxon>Candidatus Omnitrophota</taxon>
        <taxon>Candidatus Abzuiibacterium</taxon>
    </lineage>
</organism>
<sequence>MKKKTLSPNHVHKKFDLSGQVAIITGGAGLLGTQHTEAIFEAGGFPVVFDHNPINLKKLTAHFKKKYHAKLLTFCTDVTDAAAVISAVKQTVDRYKRIDILINNASVTVQGASENFSDYFAPFEDYRIDLWEKAVNVGLTGLIVVTQAVGKIMLRRKKGVVINIASTAGVVGPDQRIYQGIKNQYGGGAFNTPIAYSAIKSAIIGMTRYLATYWAENNIRVNALSPGGVYDNHDDKFVANYSYRVPMGRMANRDEYKCAIVYLASEASSYMTGSNLIVDGGWTCW</sequence>